<gene>
    <name evidence="1" type="ORF">HHK36_025511</name>
</gene>
<dbReference type="PANTHER" id="PTHR35506:SF1">
    <property type="entry name" value="OS02G0135600 PROTEIN"/>
    <property type="match status" value="1"/>
</dbReference>
<keyword evidence="2" id="KW-1185">Reference proteome</keyword>
<accession>A0A835D3M5</accession>
<dbReference type="AlphaFoldDB" id="A0A835D3M5"/>
<comment type="caution">
    <text evidence="1">The sequence shown here is derived from an EMBL/GenBank/DDBJ whole genome shotgun (WGS) entry which is preliminary data.</text>
</comment>
<proteinExistence type="predicted"/>
<dbReference type="Proteomes" id="UP000655225">
    <property type="component" value="Unassembled WGS sequence"/>
</dbReference>
<evidence type="ECO:0000313" key="2">
    <source>
        <dbReference type="Proteomes" id="UP000655225"/>
    </source>
</evidence>
<sequence length="338" mass="37559">MADKPSRGLVLYGDGLVRFISPSHTHLHSLASRGSCGFLSLTNPPPSESKDERVVGELAQLLDAYDAYIKRNGENAATLECLKKPMVPTISERFVVMVFVRFGTADNRIMFMGLRAAIFTNNMNVKSFGRNLGFTVLKFDDLSTNNHSPGKPPQDVVVSELLKFLGFQGGKTLEANEFDLVFVHIGAGEKENDLKDKIIGNELDWINGLVGEIIQVTQPGSEIGSRLHFSLVMSYGAVSENDDSSLSTLISQKEKNFDISSIFPRQSFTMKGGNLLNNIRYHSPMLIAQWQEAVTRKDLAETFSFKEFKERGGNLTTPADRFLHEVAFKLWKAPKYGA</sequence>
<organism evidence="1 2">
    <name type="scientific">Tetracentron sinense</name>
    <name type="common">Spur-leaf</name>
    <dbReference type="NCBI Taxonomy" id="13715"/>
    <lineage>
        <taxon>Eukaryota</taxon>
        <taxon>Viridiplantae</taxon>
        <taxon>Streptophyta</taxon>
        <taxon>Embryophyta</taxon>
        <taxon>Tracheophyta</taxon>
        <taxon>Spermatophyta</taxon>
        <taxon>Magnoliopsida</taxon>
        <taxon>Trochodendrales</taxon>
        <taxon>Trochodendraceae</taxon>
        <taxon>Tetracentron</taxon>
    </lineage>
</organism>
<dbReference type="OMA" id="PHEGVNS"/>
<protein>
    <submittedName>
        <fullName evidence="1">Uncharacterized protein</fullName>
    </submittedName>
</protein>
<reference evidence="1 2" key="1">
    <citation type="submission" date="2020-04" db="EMBL/GenBank/DDBJ databases">
        <title>Plant Genome Project.</title>
        <authorList>
            <person name="Zhang R.-G."/>
        </authorList>
    </citation>
    <scope>NUCLEOTIDE SEQUENCE [LARGE SCALE GENOMIC DNA]</scope>
    <source>
        <strain evidence="1">YNK0</strain>
        <tissue evidence="1">Leaf</tissue>
    </source>
</reference>
<dbReference type="OrthoDB" id="1891406at2759"/>
<evidence type="ECO:0000313" key="1">
    <source>
        <dbReference type="EMBL" id="KAF8388831.1"/>
    </source>
</evidence>
<dbReference type="EMBL" id="JABCRI010000019">
    <property type="protein sequence ID" value="KAF8388831.1"/>
    <property type="molecule type" value="Genomic_DNA"/>
</dbReference>
<dbReference type="PANTHER" id="PTHR35506">
    <property type="entry name" value="OS02G0135600 PROTEIN"/>
    <property type="match status" value="1"/>
</dbReference>
<name>A0A835D3M5_TETSI</name>